<evidence type="ECO:0000313" key="1">
    <source>
        <dbReference type="EMBL" id="CAK5011631.1"/>
    </source>
</evidence>
<reference evidence="1" key="1">
    <citation type="submission" date="2023-11" db="EMBL/GenBank/DDBJ databases">
        <authorList>
            <person name="Poullet M."/>
        </authorList>
    </citation>
    <scope>NUCLEOTIDE SEQUENCE</scope>
    <source>
        <strain evidence="1">E1834</strain>
    </source>
</reference>
<dbReference type="EMBL" id="CAVMJV010000001">
    <property type="protein sequence ID" value="CAK5011631.1"/>
    <property type="molecule type" value="Genomic_DNA"/>
</dbReference>
<name>A0ACB0XPJ2_MELEN</name>
<comment type="caution">
    <text evidence="1">The sequence shown here is derived from an EMBL/GenBank/DDBJ whole genome shotgun (WGS) entry which is preliminary data.</text>
</comment>
<protein>
    <submittedName>
        <fullName evidence="1">Uncharacterized protein</fullName>
    </submittedName>
</protein>
<proteinExistence type="predicted"/>
<gene>
    <name evidence="1" type="ORF">MENTE1834_LOCUS1964</name>
</gene>
<sequence length="49" mass="5577">MIWQRCCGEEALETKENRGENREIINNINNNTPKVTAAAVTLRSAKNFK</sequence>
<accession>A0ACB0XPJ2</accession>
<evidence type="ECO:0000313" key="2">
    <source>
        <dbReference type="Proteomes" id="UP001497535"/>
    </source>
</evidence>
<keyword evidence="2" id="KW-1185">Reference proteome</keyword>
<dbReference type="Proteomes" id="UP001497535">
    <property type="component" value="Unassembled WGS sequence"/>
</dbReference>
<organism evidence="1 2">
    <name type="scientific">Meloidogyne enterolobii</name>
    <name type="common">Root-knot nematode worm</name>
    <name type="synonym">Meloidogyne mayaguensis</name>
    <dbReference type="NCBI Taxonomy" id="390850"/>
    <lineage>
        <taxon>Eukaryota</taxon>
        <taxon>Metazoa</taxon>
        <taxon>Ecdysozoa</taxon>
        <taxon>Nematoda</taxon>
        <taxon>Chromadorea</taxon>
        <taxon>Rhabditida</taxon>
        <taxon>Tylenchina</taxon>
        <taxon>Tylenchomorpha</taxon>
        <taxon>Tylenchoidea</taxon>
        <taxon>Meloidogynidae</taxon>
        <taxon>Meloidogyninae</taxon>
        <taxon>Meloidogyne</taxon>
    </lineage>
</organism>